<sequence length="490" mass="55386">MLVNDQQNLKAIGPILKYSLITGVALLLGLRLFFWLSGNMVADEAYYWMWSQHPAISYYDHPPLNAWMLWLASKLFGWNVLALRIGPILTFLADIWILWAISKQISDQPKQHFVLTLILFLATPIFLTMTMLALPDHLMVMLLLLALLCFIKFFNAMELGARPWPWLYAACICVGLATLAKYNAVLLGAGAFLYALANKQARIILKHWQSYAAFALFLLVVGPEIYWNINTNASSITFILRDRHAGLPTENNFSGLIGYLGGMIGFLSPFLLWPLAKCLWPTSKNVPQLGLARCIFWASTLLFLALSLTTDIMFHWNLVAYIAILPFLAHFIRWGWLLFAHIAYGVLLAAIIAYNFGALPIRTYFSTADYFSARSFGWEDTAEWVEKLSLEHKPDFIAGTHYTISAPLGFALKNPDVTDLGSAHSQFRYWFAPSEHLGDNALIVTHSGNGLGAELEARFEQVELLDTIEIYRQGYLVEKRHAYLATGFKN</sequence>
<dbReference type="AlphaFoldDB" id="A0A4R6VSK6"/>
<feature type="transmembrane region" description="Helical" evidence="8">
    <location>
        <begin position="288"/>
        <end position="306"/>
    </location>
</feature>
<keyword evidence="7 8" id="KW-0472">Membrane</keyword>
<keyword evidence="2" id="KW-1003">Cell membrane</keyword>
<gene>
    <name evidence="10" type="ORF">ATL17_1039</name>
</gene>
<dbReference type="GO" id="GO:0016763">
    <property type="term" value="F:pentosyltransferase activity"/>
    <property type="evidence" value="ECO:0007669"/>
    <property type="project" value="TreeGrafter"/>
</dbReference>
<dbReference type="GO" id="GO:0005886">
    <property type="term" value="C:plasma membrane"/>
    <property type="evidence" value="ECO:0007669"/>
    <property type="project" value="UniProtKB-SubCell"/>
</dbReference>
<feature type="transmembrane region" description="Helical" evidence="8">
    <location>
        <begin position="113"/>
        <end position="132"/>
    </location>
</feature>
<feature type="domain" description="Glycosyltransferase RgtA/B/C/D-like" evidence="9">
    <location>
        <begin position="60"/>
        <end position="227"/>
    </location>
</feature>
<evidence type="ECO:0000256" key="5">
    <source>
        <dbReference type="ARBA" id="ARBA00022692"/>
    </source>
</evidence>
<evidence type="ECO:0000256" key="3">
    <source>
        <dbReference type="ARBA" id="ARBA00022676"/>
    </source>
</evidence>
<feature type="transmembrane region" description="Helical" evidence="8">
    <location>
        <begin position="166"/>
        <end position="196"/>
    </location>
</feature>
<evidence type="ECO:0000256" key="1">
    <source>
        <dbReference type="ARBA" id="ARBA00004651"/>
    </source>
</evidence>
<proteinExistence type="predicted"/>
<evidence type="ECO:0000256" key="7">
    <source>
        <dbReference type="ARBA" id="ARBA00023136"/>
    </source>
</evidence>
<evidence type="ECO:0000259" key="9">
    <source>
        <dbReference type="Pfam" id="PF13231"/>
    </source>
</evidence>
<comment type="caution">
    <text evidence="10">The sequence shown here is derived from an EMBL/GenBank/DDBJ whole genome shotgun (WGS) entry which is preliminary data.</text>
</comment>
<feature type="transmembrane region" description="Helical" evidence="8">
    <location>
        <begin position="76"/>
        <end position="101"/>
    </location>
</feature>
<dbReference type="InterPro" id="IPR050297">
    <property type="entry name" value="LipidA_mod_glycosyltrf_83"/>
</dbReference>
<evidence type="ECO:0000256" key="8">
    <source>
        <dbReference type="SAM" id="Phobius"/>
    </source>
</evidence>
<keyword evidence="11" id="KW-1185">Reference proteome</keyword>
<reference evidence="10 11" key="1">
    <citation type="submission" date="2019-03" db="EMBL/GenBank/DDBJ databases">
        <title>Genomic Encyclopedia of Type Strains, Phase III (KMG-III): the genomes of soil and plant-associated and newly described type strains.</title>
        <authorList>
            <person name="Whitman W."/>
        </authorList>
    </citation>
    <scope>NUCLEOTIDE SEQUENCE [LARGE SCALE GENOMIC DNA]</scope>
    <source>
        <strain evidence="10 11">CGMCC 1.7002</strain>
    </source>
</reference>
<evidence type="ECO:0000256" key="4">
    <source>
        <dbReference type="ARBA" id="ARBA00022679"/>
    </source>
</evidence>
<keyword evidence="5 8" id="KW-0812">Transmembrane</keyword>
<name>A0A4R6VSK6_9HYPH</name>
<dbReference type="Pfam" id="PF13231">
    <property type="entry name" value="PMT_2"/>
    <property type="match status" value="1"/>
</dbReference>
<dbReference type="PANTHER" id="PTHR33908">
    <property type="entry name" value="MANNOSYLTRANSFERASE YKCB-RELATED"/>
    <property type="match status" value="1"/>
</dbReference>
<dbReference type="GO" id="GO:0009103">
    <property type="term" value="P:lipopolysaccharide biosynthetic process"/>
    <property type="evidence" value="ECO:0007669"/>
    <property type="project" value="UniProtKB-ARBA"/>
</dbReference>
<feature type="transmembrane region" description="Helical" evidence="8">
    <location>
        <begin position="342"/>
        <end position="365"/>
    </location>
</feature>
<feature type="transmembrane region" description="Helical" evidence="8">
    <location>
        <begin position="15"/>
        <end position="36"/>
    </location>
</feature>
<feature type="transmembrane region" description="Helical" evidence="8">
    <location>
        <begin position="138"/>
        <end position="154"/>
    </location>
</feature>
<evidence type="ECO:0000313" key="10">
    <source>
        <dbReference type="EMBL" id="TDQ67032.1"/>
    </source>
</evidence>
<organism evidence="10 11">
    <name type="scientific">Maritalea mobilis</name>
    <dbReference type="NCBI Taxonomy" id="483324"/>
    <lineage>
        <taxon>Bacteria</taxon>
        <taxon>Pseudomonadati</taxon>
        <taxon>Pseudomonadota</taxon>
        <taxon>Alphaproteobacteria</taxon>
        <taxon>Hyphomicrobiales</taxon>
        <taxon>Devosiaceae</taxon>
        <taxon>Maritalea</taxon>
    </lineage>
</organism>
<evidence type="ECO:0000256" key="6">
    <source>
        <dbReference type="ARBA" id="ARBA00022989"/>
    </source>
</evidence>
<dbReference type="RefSeq" id="WP_133571678.1">
    <property type="nucleotide sequence ID" value="NZ_SNYR01000001.1"/>
</dbReference>
<accession>A0A4R6VSK6</accession>
<keyword evidence="3 10" id="KW-0328">Glycosyltransferase</keyword>
<comment type="subcellular location">
    <subcellularLocation>
        <location evidence="1">Cell membrane</location>
        <topology evidence="1">Multi-pass membrane protein</topology>
    </subcellularLocation>
</comment>
<dbReference type="EMBL" id="SNYR01000001">
    <property type="protein sequence ID" value="TDQ67032.1"/>
    <property type="molecule type" value="Genomic_DNA"/>
</dbReference>
<protein>
    <submittedName>
        <fullName evidence="10">Dolichyl-phosphate-mannose-protein mannosyltransferase</fullName>
    </submittedName>
</protein>
<feature type="transmembrane region" description="Helical" evidence="8">
    <location>
        <begin position="256"/>
        <end position="276"/>
    </location>
</feature>
<dbReference type="PANTHER" id="PTHR33908:SF11">
    <property type="entry name" value="MEMBRANE PROTEIN"/>
    <property type="match status" value="1"/>
</dbReference>
<dbReference type="Proteomes" id="UP000295391">
    <property type="component" value="Unassembled WGS sequence"/>
</dbReference>
<dbReference type="OrthoDB" id="9811222at2"/>
<evidence type="ECO:0000256" key="2">
    <source>
        <dbReference type="ARBA" id="ARBA00022475"/>
    </source>
</evidence>
<keyword evidence="4 10" id="KW-0808">Transferase</keyword>
<dbReference type="InterPro" id="IPR038731">
    <property type="entry name" value="RgtA/B/C-like"/>
</dbReference>
<keyword evidence="6 8" id="KW-1133">Transmembrane helix</keyword>
<evidence type="ECO:0000313" key="11">
    <source>
        <dbReference type="Proteomes" id="UP000295391"/>
    </source>
</evidence>
<feature type="transmembrane region" description="Helical" evidence="8">
    <location>
        <begin position="318"/>
        <end position="336"/>
    </location>
</feature>
<feature type="transmembrane region" description="Helical" evidence="8">
    <location>
        <begin position="208"/>
        <end position="227"/>
    </location>
</feature>